<dbReference type="Proteomes" id="UP001153292">
    <property type="component" value="Chromosome 22"/>
</dbReference>
<evidence type="ECO:0000313" key="3">
    <source>
        <dbReference type="Proteomes" id="UP001153292"/>
    </source>
</evidence>
<evidence type="ECO:0000256" key="1">
    <source>
        <dbReference type="SAM" id="MobiDB-lite"/>
    </source>
</evidence>
<name>A0ABN8B3V2_CHISP</name>
<feature type="region of interest" description="Disordered" evidence="1">
    <location>
        <begin position="634"/>
        <end position="664"/>
    </location>
</feature>
<organism evidence="2 3">
    <name type="scientific">Chilo suppressalis</name>
    <name type="common">Asiatic rice borer moth</name>
    <dbReference type="NCBI Taxonomy" id="168631"/>
    <lineage>
        <taxon>Eukaryota</taxon>
        <taxon>Metazoa</taxon>
        <taxon>Ecdysozoa</taxon>
        <taxon>Arthropoda</taxon>
        <taxon>Hexapoda</taxon>
        <taxon>Insecta</taxon>
        <taxon>Pterygota</taxon>
        <taxon>Neoptera</taxon>
        <taxon>Endopterygota</taxon>
        <taxon>Lepidoptera</taxon>
        <taxon>Glossata</taxon>
        <taxon>Ditrysia</taxon>
        <taxon>Pyraloidea</taxon>
        <taxon>Crambidae</taxon>
        <taxon>Crambinae</taxon>
        <taxon>Chilo</taxon>
    </lineage>
</organism>
<sequence length="1316" mass="150280">MSEVDKLKRRVIRTVAKMTRQEKKPEQEIWDFLKAETKCDCKLLMEHMRSLTIKKINRLLIAEDKKENIIPKSRMKLTDWLLFDMLLVHEDIDVIGEDLDIEEDLQPLSSLLALVQELQIEGKQGEALAQAWTAATMAYNKDGRKCSPMLLQRRWYQLKRISRLKFFKLWQSCRDNTQKLSTCKDVMPTELQKEVAKRYPHIVTKPFMEWNKLIEWKYVILSDEMEKNIRTKIQQTPSMMNNGDLDFFEPYINTIDLDAADSDKEKDEPCKDSSDERFLQTEVTVKIETVEKIATVNKEPLVKKTYAMRLLESFPNIDNVNFTMDHSVYAPEGNKSLHIEEGNEMMEINTEEVKSQNHMDHMDENNMYQDLTNENIHSCQDDIVPVKSENIDLEKDDEYLDTDWDLKPEKINDTTVMPHIINVIDHVSVTEELVKKSMKDKDSVHSMSVADMSLVSNPSESISIDDESDRSIHDKFKSFLNCQKKSQNTESDGLNVQLIHKNTEISHNDNFRNGNLSLNMAIPVGLTFADDGLEFVDDGIVPNDNEDVIKPIRESDIKAGKNVDLFQEIDSDLNDDCKKEGAIIDFKLLLRPVVYTTRLDQMAVFRNSEIDNVRDINIINCALVESKPIIKEEKEEEVNDDLPQDKSKDSDNEESENATSESDDILTDMRVRLSSSILQKPRSRSYNSIQLCKNPDFNKRLKQLTVGFLSSTRNRYFLKKLKPLTVDVSKAFESKLIDGTMYLIDSEQSCEGTSIVEVKDDIIWHISSRSRESPEKDRHLRPYTGVRQYRNVNKPMPRVFKQTNFLDQPVTTKSGPEKSNKKITPYYYFSQWKNKPMSSTQSTITDVDDDVLLTVDSLNKMLNIMKTDTVEESEKLTAGSEGLIMEREVEVKRGLEEDNSRKQKSQDSIEKTSSNNEAELMIGEGDKSINLSPPKVGVFGYCCWVRYKINCPSSNLRHTCPYTCECCCRMESIETKIQRPQIKTTYVRKKSTAPPLHSINSNTSIRLHERKKSEISTQCDPGQPALSESVTNNSQENAQLADETNLFSIITKIDRTKESKSVNEGITYKDLSCNESNDERVKKPRMSLLPTSALTYTNNVLPSRSVINKPTSKPPVPLEPRKKNIIVKKYVQRPQLIEPVPSHSLKKHQSMENLIYPNAIQKSEDETVNPLFLGDNNKLLRECKIPSTLNSWNIKKTVQVQKLNPGITVPEGVHIILQESGQLTYAVDPVANVSPEALTNMPALLAAIQKDLDSTKALNTTSPSHLQTAVNGTSITTISPGNDVKELNSVTSPALIKKPPMIYVEKITVLTEDQND</sequence>
<dbReference type="EMBL" id="OU963915">
    <property type="protein sequence ID" value="CAH0403108.1"/>
    <property type="molecule type" value="Genomic_DNA"/>
</dbReference>
<feature type="compositionally biased region" description="Polar residues" evidence="1">
    <location>
        <begin position="1015"/>
        <end position="1035"/>
    </location>
</feature>
<keyword evidence="3" id="KW-1185">Reference proteome</keyword>
<reference evidence="2" key="1">
    <citation type="submission" date="2021-12" db="EMBL/GenBank/DDBJ databases">
        <authorList>
            <person name="King R."/>
        </authorList>
    </citation>
    <scope>NUCLEOTIDE SEQUENCE</scope>
</reference>
<evidence type="ECO:0000313" key="2">
    <source>
        <dbReference type="EMBL" id="CAH0403108.1"/>
    </source>
</evidence>
<gene>
    <name evidence="2" type="ORF">CHILSU_LOCUS6369</name>
</gene>
<protein>
    <submittedName>
        <fullName evidence="2">Uncharacterized protein</fullName>
    </submittedName>
</protein>
<feature type="compositionally biased region" description="Basic and acidic residues" evidence="1">
    <location>
        <begin position="892"/>
        <end position="910"/>
    </location>
</feature>
<feature type="compositionally biased region" description="Acidic residues" evidence="1">
    <location>
        <begin position="651"/>
        <end position="664"/>
    </location>
</feature>
<accession>A0ABN8B3V2</accession>
<feature type="region of interest" description="Disordered" evidence="1">
    <location>
        <begin position="990"/>
        <end position="1035"/>
    </location>
</feature>
<feature type="region of interest" description="Disordered" evidence="1">
    <location>
        <begin position="892"/>
        <end position="917"/>
    </location>
</feature>
<proteinExistence type="predicted"/>